<comment type="caution">
    <text evidence="1">The sequence shown here is derived from an EMBL/GenBank/DDBJ whole genome shotgun (WGS) entry which is preliminary data.</text>
</comment>
<proteinExistence type="predicted"/>
<protein>
    <submittedName>
        <fullName evidence="1">Uncharacterized protein</fullName>
    </submittedName>
</protein>
<reference evidence="1 2" key="1">
    <citation type="journal article" date="2021" name="Cell Host Microbe">
        <title>in vivo commensal control of Clostridioides difficile virulence.</title>
        <authorList>
            <person name="Girinathan B.P."/>
            <person name="Dibenedetto N."/>
            <person name="Worley J.N."/>
            <person name="Peltier J."/>
            <person name="Arrieta-Ortiz M.L."/>
            <person name="Rupa Christinal Immanuel S."/>
            <person name="Lavin R."/>
            <person name="Delaney M.L."/>
            <person name="Cummins C."/>
            <person name="Hoffmann M."/>
            <person name="Luo Y."/>
            <person name="Gonzalez-Escalona N."/>
            <person name="Allard M."/>
            <person name="Onderdonk A.B."/>
            <person name="Gerber G.K."/>
            <person name="Sonenshein A.L."/>
            <person name="Baliga N."/>
            <person name="Dupuy B."/>
            <person name="Bry L."/>
        </authorList>
    </citation>
    <scope>NUCLEOTIDE SEQUENCE [LARGE SCALE GENOMIC DNA]</scope>
    <source>
        <strain evidence="1 2">DSM 599</strain>
    </source>
</reference>
<keyword evidence="2" id="KW-1185">Reference proteome</keyword>
<evidence type="ECO:0000313" key="1">
    <source>
        <dbReference type="EMBL" id="MBY0755058.1"/>
    </source>
</evidence>
<sequence>MKRVYACLLGNWIDITDEGLLHNRKPLTYIDEEIQDMFEYDYINVQYDNKNYRIHPSLIQVVSD</sequence>
<accession>A0ABS7KWS6</accession>
<gene>
    <name evidence="1" type="ORF">K5V21_06275</name>
</gene>
<name>A0ABS7KWS6_CLOSR</name>
<dbReference type="Proteomes" id="UP001299068">
    <property type="component" value="Unassembled WGS sequence"/>
</dbReference>
<evidence type="ECO:0000313" key="2">
    <source>
        <dbReference type="Proteomes" id="UP001299068"/>
    </source>
</evidence>
<dbReference type="EMBL" id="JAIKTU010000004">
    <property type="protein sequence ID" value="MBY0755058.1"/>
    <property type="molecule type" value="Genomic_DNA"/>
</dbReference>
<dbReference type="RefSeq" id="WP_221860032.1">
    <property type="nucleotide sequence ID" value="NZ_JAIKTU010000004.1"/>
</dbReference>
<organism evidence="1 2">
    <name type="scientific">Clostridium sardiniense</name>
    <name type="common">Clostridium absonum</name>
    <dbReference type="NCBI Taxonomy" id="29369"/>
    <lineage>
        <taxon>Bacteria</taxon>
        <taxon>Bacillati</taxon>
        <taxon>Bacillota</taxon>
        <taxon>Clostridia</taxon>
        <taxon>Eubacteriales</taxon>
        <taxon>Clostridiaceae</taxon>
        <taxon>Clostridium</taxon>
    </lineage>
</organism>